<dbReference type="EMBL" id="GBRH01273955">
    <property type="protein sequence ID" value="JAD23940.1"/>
    <property type="molecule type" value="Transcribed_RNA"/>
</dbReference>
<sequence>MQLLFPERTVFISHDLLLLASSKTQITHSD</sequence>
<protein>
    <submittedName>
        <fullName evidence="1">Uncharacterized protein</fullName>
    </submittedName>
</protein>
<reference evidence="1" key="2">
    <citation type="journal article" date="2015" name="Data Brief">
        <title>Shoot transcriptome of the giant reed, Arundo donax.</title>
        <authorList>
            <person name="Barrero R.A."/>
            <person name="Guerrero F.D."/>
            <person name="Moolhuijzen P."/>
            <person name="Goolsby J.A."/>
            <person name="Tidwell J."/>
            <person name="Bellgard S.E."/>
            <person name="Bellgard M.I."/>
        </authorList>
    </citation>
    <scope>NUCLEOTIDE SEQUENCE</scope>
    <source>
        <tissue evidence="1">Shoot tissue taken approximately 20 cm above the soil surface</tissue>
    </source>
</reference>
<organism evidence="1">
    <name type="scientific">Arundo donax</name>
    <name type="common">Giant reed</name>
    <name type="synonym">Donax arundinaceus</name>
    <dbReference type="NCBI Taxonomy" id="35708"/>
    <lineage>
        <taxon>Eukaryota</taxon>
        <taxon>Viridiplantae</taxon>
        <taxon>Streptophyta</taxon>
        <taxon>Embryophyta</taxon>
        <taxon>Tracheophyta</taxon>
        <taxon>Spermatophyta</taxon>
        <taxon>Magnoliopsida</taxon>
        <taxon>Liliopsida</taxon>
        <taxon>Poales</taxon>
        <taxon>Poaceae</taxon>
        <taxon>PACMAD clade</taxon>
        <taxon>Arundinoideae</taxon>
        <taxon>Arundineae</taxon>
        <taxon>Arundo</taxon>
    </lineage>
</organism>
<reference evidence="1" key="1">
    <citation type="submission" date="2014-09" db="EMBL/GenBank/DDBJ databases">
        <authorList>
            <person name="Magalhaes I.L.F."/>
            <person name="Oliveira U."/>
            <person name="Santos F.R."/>
            <person name="Vidigal T.H.D.A."/>
            <person name="Brescovit A.D."/>
            <person name="Santos A.J."/>
        </authorList>
    </citation>
    <scope>NUCLEOTIDE SEQUENCE</scope>
    <source>
        <tissue evidence="1">Shoot tissue taken approximately 20 cm above the soil surface</tissue>
    </source>
</reference>
<proteinExistence type="predicted"/>
<evidence type="ECO:0000313" key="1">
    <source>
        <dbReference type="EMBL" id="JAD23940.1"/>
    </source>
</evidence>
<name>A0A0A8YFA7_ARUDO</name>
<dbReference type="AlphaFoldDB" id="A0A0A8YFA7"/>
<accession>A0A0A8YFA7</accession>